<feature type="transmembrane region" description="Helical" evidence="1">
    <location>
        <begin position="31"/>
        <end position="60"/>
    </location>
</feature>
<feature type="transmembrane region" description="Helical" evidence="1">
    <location>
        <begin position="80"/>
        <end position="103"/>
    </location>
</feature>
<keyword evidence="1" id="KW-1133">Transmembrane helix</keyword>
<keyword evidence="1" id="KW-0472">Membrane</keyword>
<name>A0A2G9YXN1_9BACT</name>
<protein>
    <submittedName>
        <fullName evidence="2">Uncharacterized protein</fullName>
    </submittedName>
</protein>
<accession>A0A2G9YXN1</accession>
<comment type="caution">
    <text evidence="2">The sequence shown here is derived from an EMBL/GenBank/DDBJ whole genome shotgun (WGS) entry which is preliminary data.</text>
</comment>
<gene>
    <name evidence="2" type="ORF">COX36_04500</name>
</gene>
<proteinExistence type="predicted"/>
<evidence type="ECO:0000313" key="3">
    <source>
        <dbReference type="Proteomes" id="UP000230273"/>
    </source>
</evidence>
<feature type="transmembrane region" description="Helical" evidence="1">
    <location>
        <begin position="115"/>
        <end position="133"/>
    </location>
</feature>
<dbReference type="AlphaFoldDB" id="A0A2G9YXN1"/>
<evidence type="ECO:0000256" key="1">
    <source>
        <dbReference type="SAM" id="Phobius"/>
    </source>
</evidence>
<evidence type="ECO:0000313" key="2">
    <source>
        <dbReference type="EMBL" id="PIP23211.1"/>
    </source>
</evidence>
<reference evidence="2 3" key="1">
    <citation type="submission" date="2017-09" db="EMBL/GenBank/DDBJ databases">
        <title>Depth-based differentiation of microbial function through sediment-hosted aquifers and enrichment of novel symbionts in the deep terrestrial subsurface.</title>
        <authorList>
            <person name="Probst A.J."/>
            <person name="Ladd B."/>
            <person name="Jarett J.K."/>
            <person name="Geller-Mcgrath D.E."/>
            <person name="Sieber C.M."/>
            <person name="Emerson J.B."/>
            <person name="Anantharaman K."/>
            <person name="Thomas B.C."/>
            <person name="Malmstrom R."/>
            <person name="Stieglmeier M."/>
            <person name="Klingl A."/>
            <person name="Woyke T."/>
            <person name="Ryan C.M."/>
            <person name="Banfield J.F."/>
        </authorList>
    </citation>
    <scope>NUCLEOTIDE SEQUENCE [LARGE SCALE GENOMIC DNA]</scope>
    <source>
        <strain evidence="2">CG23_combo_of_CG06-09_8_20_14_all_38_19</strain>
    </source>
</reference>
<keyword evidence="1" id="KW-0812">Transmembrane</keyword>
<organism evidence="2 3">
    <name type="scientific">Candidatus Nealsonbacteria bacterium CG23_combo_of_CG06-09_8_20_14_all_38_19</name>
    <dbReference type="NCBI Taxonomy" id="1974721"/>
    <lineage>
        <taxon>Bacteria</taxon>
        <taxon>Candidatus Nealsoniibacteriota</taxon>
    </lineage>
</organism>
<sequence>MADTNNQQQNSISDIVLNKIKSGGVKMRPKIYFVLKTILIIFGTAVLTLLILFLVSFIVFAMRASGTLFLPSFGVFGLRILFISLPWFLIFATVISVILMEILAKHFAIVYRRPIVYSILFIIILVLLGGIIIERTRFHPSLFWRSQEKRLPIMGGFYRDPSITRLQNVHRGIISEITSNGFLIKKPDNQMLTIIVTPDTQFLPGREIKEGEAVVVMGRREDDTVYAFGIRRIEDQFNMFMLEHRPPRPMR</sequence>
<dbReference type="EMBL" id="PCRP01000071">
    <property type="protein sequence ID" value="PIP23211.1"/>
    <property type="molecule type" value="Genomic_DNA"/>
</dbReference>
<dbReference type="Proteomes" id="UP000230273">
    <property type="component" value="Unassembled WGS sequence"/>
</dbReference>